<sequence>MNSPDEAALWAVSGAMAITGLRGSTPLVPTSRRATAVAWAPRQVADRTEAAPRYSPSPGTTSAPNWRMRGAWWMNSPDEIALWATSGAMAISGQRDATPFLPTGRPATAVTRALRQVAEYTEARTGIRPALPGLHIDAELLHTWRLVDELT</sequence>
<keyword evidence="2" id="KW-1185">Reference proteome</keyword>
<dbReference type="RefSeq" id="WP_326835397.1">
    <property type="nucleotide sequence ID" value="NZ_CP142149.1"/>
</dbReference>
<dbReference type="Proteomes" id="UP001330812">
    <property type="component" value="Chromosome"/>
</dbReference>
<evidence type="ECO:0000313" key="1">
    <source>
        <dbReference type="EMBL" id="WSE32590.1"/>
    </source>
</evidence>
<protein>
    <submittedName>
        <fullName evidence="1">Uncharacterized protein</fullName>
    </submittedName>
</protein>
<proteinExistence type="predicted"/>
<evidence type="ECO:0000313" key="2">
    <source>
        <dbReference type="Proteomes" id="UP001330812"/>
    </source>
</evidence>
<name>A0ABZ1IGM9_9PSEU</name>
<gene>
    <name evidence="1" type="ORF">VSH64_10780</name>
</gene>
<dbReference type="EMBL" id="CP142149">
    <property type="protein sequence ID" value="WSE32590.1"/>
    <property type="molecule type" value="Genomic_DNA"/>
</dbReference>
<reference evidence="1 2" key="1">
    <citation type="journal article" date="2015" name="Int. J. Syst. Evol. Microbiol.">
        <title>Amycolatopsis rhabdoformis sp. nov., an actinomycete isolated from a tropical forest soil.</title>
        <authorList>
            <person name="Souza W.R."/>
            <person name="Silva R.E."/>
            <person name="Goodfellow M."/>
            <person name="Busarakam K."/>
            <person name="Figueiro F.S."/>
            <person name="Ferreira D."/>
            <person name="Rodrigues-Filho E."/>
            <person name="Moraes L.A.B."/>
            <person name="Zucchi T.D."/>
        </authorList>
    </citation>
    <scope>NUCLEOTIDE SEQUENCE [LARGE SCALE GENOMIC DNA]</scope>
    <source>
        <strain evidence="1 2">NCIMB 14900</strain>
    </source>
</reference>
<accession>A0ABZ1IGM9</accession>
<organism evidence="1 2">
    <name type="scientific">Amycolatopsis rhabdoformis</name>
    <dbReference type="NCBI Taxonomy" id="1448059"/>
    <lineage>
        <taxon>Bacteria</taxon>
        <taxon>Bacillati</taxon>
        <taxon>Actinomycetota</taxon>
        <taxon>Actinomycetes</taxon>
        <taxon>Pseudonocardiales</taxon>
        <taxon>Pseudonocardiaceae</taxon>
        <taxon>Amycolatopsis</taxon>
    </lineage>
</organism>